<dbReference type="OrthoDB" id="2123952at2759"/>
<dbReference type="InterPro" id="IPR050815">
    <property type="entry name" value="TF_fung"/>
</dbReference>
<dbReference type="PANTHER" id="PTHR47338:SF5">
    <property type="entry name" value="ZN(II)2CYS6 TRANSCRIPTION FACTOR (EUROFUNG)"/>
    <property type="match status" value="1"/>
</dbReference>
<keyword evidence="2" id="KW-0479">Metal-binding</keyword>
<feature type="region of interest" description="Disordered" evidence="6">
    <location>
        <begin position="104"/>
        <end position="136"/>
    </location>
</feature>
<dbReference type="PROSITE" id="PS50048">
    <property type="entry name" value="ZN2_CY6_FUNGAL_2"/>
    <property type="match status" value="1"/>
</dbReference>
<dbReference type="Pfam" id="PF04082">
    <property type="entry name" value="Fungal_trans"/>
    <property type="match status" value="1"/>
</dbReference>
<dbReference type="InterPro" id="IPR007219">
    <property type="entry name" value="XnlR_reg_dom"/>
</dbReference>
<evidence type="ECO:0000259" key="7">
    <source>
        <dbReference type="PROSITE" id="PS50048"/>
    </source>
</evidence>
<dbReference type="Gene3D" id="4.10.240.10">
    <property type="entry name" value="Zn(2)-C6 fungal-type DNA-binding domain"/>
    <property type="match status" value="1"/>
</dbReference>
<feature type="compositionally biased region" description="Low complexity" evidence="6">
    <location>
        <begin position="1"/>
        <end position="31"/>
    </location>
</feature>
<dbReference type="GO" id="GO:0003677">
    <property type="term" value="F:DNA binding"/>
    <property type="evidence" value="ECO:0007669"/>
    <property type="project" value="InterPro"/>
</dbReference>
<dbReference type="InParanoid" id="A0A165U9Z1"/>
<evidence type="ECO:0000256" key="6">
    <source>
        <dbReference type="SAM" id="MobiDB-lite"/>
    </source>
</evidence>
<feature type="region of interest" description="Disordered" evidence="6">
    <location>
        <begin position="611"/>
        <end position="630"/>
    </location>
</feature>
<gene>
    <name evidence="8" type="ORF">NEOLEDRAFT_64616</name>
</gene>
<dbReference type="CDD" id="cd00067">
    <property type="entry name" value="GAL4"/>
    <property type="match status" value="1"/>
</dbReference>
<dbReference type="PROSITE" id="PS00463">
    <property type="entry name" value="ZN2_CY6_FUNGAL_1"/>
    <property type="match status" value="1"/>
</dbReference>
<evidence type="ECO:0000313" key="9">
    <source>
        <dbReference type="Proteomes" id="UP000076761"/>
    </source>
</evidence>
<dbReference type="Pfam" id="PF00172">
    <property type="entry name" value="Zn_clus"/>
    <property type="match status" value="1"/>
</dbReference>
<comment type="subcellular location">
    <subcellularLocation>
        <location evidence="1">Nucleus</location>
    </subcellularLocation>
</comment>
<feature type="region of interest" description="Disordered" evidence="6">
    <location>
        <begin position="1"/>
        <end position="67"/>
    </location>
</feature>
<dbReference type="GO" id="GO:0000981">
    <property type="term" value="F:DNA-binding transcription factor activity, RNA polymerase II-specific"/>
    <property type="evidence" value="ECO:0007669"/>
    <property type="project" value="InterPro"/>
</dbReference>
<dbReference type="GO" id="GO:0005634">
    <property type="term" value="C:nucleus"/>
    <property type="evidence" value="ECO:0007669"/>
    <property type="project" value="UniProtKB-SubCell"/>
</dbReference>
<feature type="domain" description="Zn(2)-C6 fungal-type" evidence="7">
    <location>
        <begin position="71"/>
        <end position="100"/>
    </location>
</feature>
<dbReference type="GO" id="GO:0006351">
    <property type="term" value="P:DNA-templated transcription"/>
    <property type="evidence" value="ECO:0007669"/>
    <property type="project" value="InterPro"/>
</dbReference>
<keyword evidence="9" id="KW-1185">Reference proteome</keyword>
<dbReference type="Proteomes" id="UP000076761">
    <property type="component" value="Unassembled WGS sequence"/>
</dbReference>
<feature type="region of interest" description="Disordered" evidence="6">
    <location>
        <begin position="641"/>
        <end position="660"/>
    </location>
</feature>
<dbReference type="PANTHER" id="PTHR47338">
    <property type="entry name" value="ZN(II)2CYS6 TRANSCRIPTION FACTOR (EUROFUNG)-RELATED"/>
    <property type="match status" value="1"/>
</dbReference>
<dbReference type="InterPro" id="IPR001138">
    <property type="entry name" value="Zn2Cys6_DnaBD"/>
</dbReference>
<dbReference type="AlphaFoldDB" id="A0A165U9Z1"/>
<evidence type="ECO:0000313" key="8">
    <source>
        <dbReference type="EMBL" id="KZT27849.1"/>
    </source>
</evidence>
<accession>A0A165U9Z1</accession>
<feature type="compositionally biased region" description="Low complexity" evidence="6">
    <location>
        <begin position="618"/>
        <end position="630"/>
    </location>
</feature>
<evidence type="ECO:0000256" key="1">
    <source>
        <dbReference type="ARBA" id="ARBA00004123"/>
    </source>
</evidence>
<dbReference type="SMART" id="SM00066">
    <property type="entry name" value="GAL4"/>
    <property type="match status" value="1"/>
</dbReference>
<keyword evidence="4" id="KW-0804">Transcription</keyword>
<name>A0A165U9Z1_9AGAM</name>
<protein>
    <recommendedName>
        <fullName evidence="7">Zn(2)-C6 fungal-type domain-containing protein</fullName>
    </recommendedName>
</protein>
<dbReference type="EMBL" id="KV425560">
    <property type="protein sequence ID" value="KZT27849.1"/>
    <property type="molecule type" value="Genomic_DNA"/>
</dbReference>
<organism evidence="8 9">
    <name type="scientific">Neolentinus lepideus HHB14362 ss-1</name>
    <dbReference type="NCBI Taxonomy" id="1314782"/>
    <lineage>
        <taxon>Eukaryota</taxon>
        <taxon>Fungi</taxon>
        <taxon>Dikarya</taxon>
        <taxon>Basidiomycota</taxon>
        <taxon>Agaricomycotina</taxon>
        <taxon>Agaricomycetes</taxon>
        <taxon>Gloeophyllales</taxon>
        <taxon>Gloeophyllaceae</taxon>
        <taxon>Neolentinus</taxon>
    </lineage>
</organism>
<evidence type="ECO:0000256" key="2">
    <source>
        <dbReference type="ARBA" id="ARBA00022723"/>
    </source>
</evidence>
<feature type="compositionally biased region" description="Polar residues" evidence="6">
    <location>
        <begin position="679"/>
        <end position="691"/>
    </location>
</feature>
<keyword evidence="5" id="KW-0539">Nucleus</keyword>
<dbReference type="CDD" id="cd12148">
    <property type="entry name" value="fungal_TF_MHR"/>
    <property type="match status" value="1"/>
</dbReference>
<dbReference type="InterPro" id="IPR036864">
    <property type="entry name" value="Zn2-C6_fun-type_DNA-bd_sf"/>
</dbReference>
<keyword evidence="3" id="KW-0805">Transcription regulation</keyword>
<dbReference type="SUPFAM" id="SSF57701">
    <property type="entry name" value="Zn2/Cys6 DNA-binding domain"/>
    <property type="match status" value="1"/>
</dbReference>
<feature type="region of interest" description="Disordered" evidence="6">
    <location>
        <begin position="671"/>
        <end position="726"/>
    </location>
</feature>
<reference evidence="8 9" key="1">
    <citation type="journal article" date="2016" name="Mol. Biol. Evol.">
        <title>Comparative Genomics of Early-Diverging Mushroom-Forming Fungi Provides Insights into the Origins of Lignocellulose Decay Capabilities.</title>
        <authorList>
            <person name="Nagy L.G."/>
            <person name="Riley R."/>
            <person name="Tritt A."/>
            <person name="Adam C."/>
            <person name="Daum C."/>
            <person name="Floudas D."/>
            <person name="Sun H."/>
            <person name="Yadav J.S."/>
            <person name="Pangilinan J."/>
            <person name="Larsson K.H."/>
            <person name="Matsuura K."/>
            <person name="Barry K."/>
            <person name="Labutti K."/>
            <person name="Kuo R."/>
            <person name="Ohm R.A."/>
            <person name="Bhattacharya S.S."/>
            <person name="Shirouzu T."/>
            <person name="Yoshinaga Y."/>
            <person name="Martin F.M."/>
            <person name="Grigoriev I.V."/>
            <person name="Hibbett D.S."/>
        </authorList>
    </citation>
    <scope>NUCLEOTIDE SEQUENCE [LARGE SCALE GENOMIC DNA]</scope>
    <source>
        <strain evidence="8 9">HHB14362 ss-1</strain>
    </source>
</reference>
<evidence type="ECO:0000256" key="5">
    <source>
        <dbReference type="ARBA" id="ARBA00023242"/>
    </source>
</evidence>
<sequence>MDSPSNTSSISPSTSLPRSKSSGSSPGPGFSVDARMPVSQTHFAQEAENRDLSKQSAACSKVPKRKRLAKACDACHKSKRRCDGTAPCSNCYFASKECTYTDASGRPVPAPRAGHPSEDSQHRGQQGSVDGASTHVGPAVIPAARTAPQVHHVKLPSPLGSGDPHDLNDAGDIRKRRRVEQAPKYNGPVIPSPPQAVLMKPPILDRSNSPDAALTRELVNLFFTHCHPSRLILHKPSFSAALSHNGVPPYLLHAIYALAAPLSKQPGIRTTPLRLAGKRFFNEAIAMMFDSTGRLCCPPDLVTAQALCLLQMHVIQTSHPTTAPIKYHDLALGIIENAGVYKPDNPVITPLPSAEHIRGSIERECMRRVFWFIYWIELLRQTYAHRSMLLRREGHDENVRLPVDETSFELAVHITLPAEYLHFPPPRMRYASEFGHLIRVTKIMTEFETKVCPSCSGGMLQNDRARATQLQHTEKQLDEWAQSLAEHLRFNEQNLQLQISMFETSSNTGAWCFFFMHAMYASCVLAINELKRTAKGEAPNSSLDWARSTLNQILSSLGNRAKNSFILAAILWPLYKYCKEDNQQLREWSAAYQEFWGVEIKDLALNSQSPHPPELYASGSSSSTSRTSDYSLPIAKPANLEINDPYAPDARSERADGPLLPSLKASGLLDSWRPVGDSNGPNGNPWTSSNPPLAGRELALNTMDPSRHPHPAAGVPVGMPWLANEP</sequence>
<dbReference type="STRING" id="1314782.A0A165U9Z1"/>
<evidence type="ECO:0000256" key="4">
    <source>
        <dbReference type="ARBA" id="ARBA00023163"/>
    </source>
</evidence>
<proteinExistence type="predicted"/>
<evidence type="ECO:0000256" key="3">
    <source>
        <dbReference type="ARBA" id="ARBA00023015"/>
    </source>
</evidence>
<dbReference type="GO" id="GO:0008270">
    <property type="term" value="F:zinc ion binding"/>
    <property type="evidence" value="ECO:0007669"/>
    <property type="project" value="InterPro"/>
</dbReference>